<evidence type="ECO:0000313" key="4">
    <source>
        <dbReference type="WBParaSite" id="EVEC_0000223701-mRNA-1"/>
    </source>
</evidence>
<keyword evidence="1" id="KW-1133">Transmembrane helix</keyword>
<evidence type="ECO:0000313" key="3">
    <source>
        <dbReference type="Proteomes" id="UP000274131"/>
    </source>
</evidence>
<accession>A0A0N4UXH6</accession>
<dbReference type="AlphaFoldDB" id="A0A0N4UXH6"/>
<dbReference type="STRING" id="51028.A0A0N4UXH6"/>
<reference evidence="2 3" key="2">
    <citation type="submission" date="2018-10" db="EMBL/GenBank/DDBJ databases">
        <authorList>
            <consortium name="Pathogen Informatics"/>
        </authorList>
    </citation>
    <scope>NUCLEOTIDE SEQUENCE [LARGE SCALE GENOMIC DNA]</scope>
</reference>
<evidence type="ECO:0000313" key="2">
    <source>
        <dbReference type="EMBL" id="VDD86802.1"/>
    </source>
</evidence>
<dbReference type="Proteomes" id="UP000274131">
    <property type="component" value="Unassembled WGS sequence"/>
</dbReference>
<keyword evidence="3" id="KW-1185">Reference proteome</keyword>
<keyword evidence="1" id="KW-0472">Membrane</keyword>
<feature type="transmembrane region" description="Helical" evidence="1">
    <location>
        <begin position="39"/>
        <end position="57"/>
    </location>
</feature>
<gene>
    <name evidence="2" type="ORF">EVEC_LOCUS1945</name>
</gene>
<reference evidence="4" key="1">
    <citation type="submission" date="2017-02" db="UniProtKB">
        <authorList>
            <consortium name="WormBaseParasite"/>
        </authorList>
    </citation>
    <scope>IDENTIFICATION</scope>
</reference>
<keyword evidence="1" id="KW-0812">Transmembrane</keyword>
<dbReference type="EMBL" id="UXUI01007291">
    <property type="protein sequence ID" value="VDD86802.1"/>
    <property type="molecule type" value="Genomic_DNA"/>
</dbReference>
<evidence type="ECO:0000256" key="1">
    <source>
        <dbReference type="SAM" id="Phobius"/>
    </source>
</evidence>
<name>A0A0N4UXH6_ENTVE</name>
<sequence length="92" mass="10552">MKPGQLNTIDAFCSLKTWNIFPLDPTKRVRDTDTGYNKLIIQIMLVLFETSAGYAVFKLTFNTLTQLLDEKKLKDVDDIYTLFSSPEKAQET</sequence>
<dbReference type="WBParaSite" id="EVEC_0000223701-mRNA-1">
    <property type="protein sequence ID" value="EVEC_0000223701-mRNA-1"/>
    <property type="gene ID" value="EVEC_0000223701"/>
</dbReference>
<organism evidence="4">
    <name type="scientific">Enterobius vermicularis</name>
    <name type="common">Human pinworm</name>
    <dbReference type="NCBI Taxonomy" id="51028"/>
    <lineage>
        <taxon>Eukaryota</taxon>
        <taxon>Metazoa</taxon>
        <taxon>Ecdysozoa</taxon>
        <taxon>Nematoda</taxon>
        <taxon>Chromadorea</taxon>
        <taxon>Rhabditida</taxon>
        <taxon>Spirurina</taxon>
        <taxon>Oxyuridomorpha</taxon>
        <taxon>Oxyuroidea</taxon>
        <taxon>Oxyuridae</taxon>
        <taxon>Enterobius</taxon>
    </lineage>
</organism>
<protein>
    <submittedName>
        <fullName evidence="4">NOP5NT domain-containing protein</fullName>
    </submittedName>
</protein>
<proteinExistence type="predicted"/>